<keyword evidence="3" id="KW-1185">Reference proteome</keyword>
<protein>
    <submittedName>
        <fullName evidence="2">Uncharacterized protein</fullName>
    </submittedName>
</protein>
<evidence type="ECO:0000313" key="3">
    <source>
        <dbReference type="Proteomes" id="UP000466931"/>
    </source>
</evidence>
<feature type="transmembrane region" description="Helical" evidence="1">
    <location>
        <begin position="78"/>
        <end position="100"/>
    </location>
</feature>
<dbReference type="RefSeq" id="WP_163645502.1">
    <property type="nucleotide sequence ID" value="NZ_AP022612.1"/>
</dbReference>
<gene>
    <name evidence="2" type="ORF">MCNF_49550</name>
</gene>
<feature type="transmembrane region" description="Helical" evidence="1">
    <location>
        <begin position="25"/>
        <end position="45"/>
    </location>
</feature>
<evidence type="ECO:0000256" key="1">
    <source>
        <dbReference type="SAM" id="Phobius"/>
    </source>
</evidence>
<reference evidence="2" key="2">
    <citation type="submission" date="2020-02" db="EMBL/GenBank/DDBJ databases">
        <authorList>
            <person name="Matsumoto Y."/>
            <person name="Motooka D."/>
            <person name="Nakamura S."/>
        </authorList>
    </citation>
    <scope>NUCLEOTIDE SEQUENCE</scope>
    <source>
        <strain evidence="2">JCM 13671</strain>
    </source>
</reference>
<accession>A0A7I7Y3R3</accession>
<keyword evidence="1" id="KW-0472">Membrane</keyword>
<dbReference type="EMBL" id="AP022612">
    <property type="protein sequence ID" value="BBZ36350.1"/>
    <property type="molecule type" value="Genomic_DNA"/>
</dbReference>
<organism evidence="2 3">
    <name type="scientific">Mycolicibacterium confluentis</name>
    <dbReference type="NCBI Taxonomy" id="28047"/>
    <lineage>
        <taxon>Bacteria</taxon>
        <taxon>Bacillati</taxon>
        <taxon>Actinomycetota</taxon>
        <taxon>Actinomycetes</taxon>
        <taxon>Mycobacteriales</taxon>
        <taxon>Mycobacteriaceae</taxon>
        <taxon>Mycolicibacterium</taxon>
    </lineage>
</organism>
<keyword evidence="1" id="KW-1133">Transmembrane helix</keyword>
<proteinExistence type="predicted"/>
<keyword evidence="1" id="KW-0812">Transmembrane</keyword>
<dbReference type="Proteomes" id="UP000466931">
    <property type="component" value="Chromosome"/>
</dbReference>
<dbReference type="AlphaFoldDB" id="A0A7I7Y3R3"/>
<evidence type="ECO:0000313" key="2">
    <source>
        <dbReference type="EMBL" id="BBZ36350.1"/>
    </source>
</evidence>
<name>A0A7I7Y3R3_9MYCO</name>
<feature type="transmembrane region" description="Helical" evidence="1">
    <location>
        <begin position="51"/>
        <end position="71"/>
    </location>
</feature>
<reference evidence="2" key="1">
    <citation type="journal article" date="2019" name="Emerg. Microbes Infect.">
        <title>Comprehensive subspecies identification of 175 nontuberculous mycobacteria species based on 7547 genomic profiles.</title>
        <authorList>
            <person name="Matsumoto Y."/>
            <person name="Kinjo T."/>
            <person name="Motooka D."/>
            <person name="Nabeya D."/>
            <person name="Jung N."/>
            <person name="Uechi K."/>
            <person name="Horii T."/>
            <person name="Iida T."/>
            <person name="Fujita J."/>
            <person name="Nakamura S."/>
        </authorList>
    </citation>
    <scope>NUCLEOTIDE SEQUENCE [LARGE SCALE GENOMIC DNA]</scope>
    <source>
        <strain evidence="2">JCM 13671</strain>
    </source>
</reference>
<feature type="transmembrane region" description="Helical" evidence="1">
    <location>
        <begin position="137"/>
        <end position="157"/>
    </location>
</feature>
<sequence>MAIANPVRPSDVPTNPQIGRRAGRFVAALSVACVLGHIPMLVGHFEHHPKVTLAMAVVAALCVPCVGKLWRAPCRQDVLVAGCLATVMLGIHLCLMLAMAGSSAPAGGGGEHHHGSSAMELAEMSHAPAHGVQFDGFFYVPTALAAAQILLCIGIALRARRC</sequence>